<protein>
    <recommendedName>
        <fullName evidence="6">ZZ-type domain-containing protein</fullName>
    </recommendedName>
</protein>
<dbReference type="SMART" id="SM00291">
    <property type="entry name" value="ZnF_ZZ"/>
    <property type="match status" value="3"/>
</dbReference>
<feature type="domain" description="ZZ-type" evidence="6">
    <location>
        <begin position="313"/>
        <end position="368"/>
    </location>
</feature>
<evidence type="ECO:0000256" key="3">
    <source>
        <dbReference type="ARBA" id="ARBA00022833"/>
    </source>
</evidence>
<dbReference type="EMBL" id="JABANN010000224">
    <property type="protein sequence ID" value="KAF4665728.1"/>
    <property type="molecule type" value="Genomic_DNA"/>
</dbReference>
<dbReference type="PROSITE" id="PS50135">
    <property type="entry name" value="ZF_ZZ_2"/>
    <property type="match status" value="2"/>
</dbReference>
<dbReference type="Proteomes" id="UP000572268">
    <property type="component" value="Unassembled WGS sequence"/>
</dbReference>
<evidence type="ECO:0000256" key="2">
    <source>
        <dbReference type="ARBA" id="ARBA00022771"/>
    </source>
</evidence>
<dbReference type="PANTHER" id="PTHR15090">
    <property type="entry name" value="SEQUESTOSOME 1-RELATED"/>
    <property type="match status" value="1"/>
</dbReference>
<dbReference type="InterPro" id="IPR000433">
    <property type="entry name" value="Znf_ZZ"/>
</dbReference>
<name>A0A7J6M2E1_PEROL</name>
<dbReference type="GO" id="GO:0008270">
    <property type="term" value="F:zinc ion binding"/>
    <property type="evidence" value="ECO:0007669"/>
    <property type="project" value="UniProtKB-KW"/>
</dbReference>
<feature type="domain" description="ZZ-type" evidence="6">
    <location>
        <begin position="132"/>
        <end position="183"/>
    </location>
</feature>
<dbReference type="PROSITE" id="PS01357">
    <property type="entry name" value="ZF_ZZ_1"/>
    <property type="match status" value="1"/>
</dbReference>
<dbReference type="CDD" id="cd02340">
    <property type="entry name" value="ZZ_NBR1_like"/>
    <property type="match status" value="1"/>
</dbReference>
<evidence type="ECO:0000256" key="5">
    <source>
        <dbReference type="SAM" id="MobiDB-lite"/>
    </source>
</evidence>
<evidence type="ECO:0000256" key="4">
    <source>
        <dbReference type="PROSITE-ProRule" id="PRU00228"/>
    </source>
</evidence>
<keyword evidence="1" id="KW-0479">Metal-binding</keyword>
<evidence type="ECO:0000256" key="1">
    <source>
        <dbReference type="ARBA" id="ARBA00022723"/>
    </source>
</evidence>
<sequence length="515" mass="58567">MGNLISLGNVLVVRVRYSGESFRTRIIAERFETVKDLKRLITEAWSHLKGKRIEVSLPDGRNFDQSGDETSVLELMEDAAKEPCGVVPELKLEVKLSAPLSRKTAKLPDAPRLQPSGGITPTPIDKHEVATLHLVDCDDCNMFPIVGKRYICIDCPKKVDLCFRCHADHNSSHTTVLYNHAMDGVWNNQRFDDVDRGHEKDVKEFDQLQVRHRSVPIMIAKVYKRGEGSDTEISYCRDDTADTKYVLRCHSCGDCDTAARRFKSDVRDDIVLCELCYLVHEPNILGLAYKCSRLIVPGFWNEPGGTHFWKAEHDDATCRECGACPIEGRRYRCAVCADFDLCAKCYKKPGSRQHREDHYFTLIAKPVTLWSVKTREPRGVPLGDLPCDMCHRLRQGGAKYTLRSLFATPMRDAHFCSDCYQTMLQREETGLRSSSDRNSPWAISNRVKSETLSAPHRRRRVSGRLRVSGAESELFQEILEAIEADDRNHECQSVWAEEPPREPQPGDRFLAARPE</sequence>
<evidence type="ECO:0000313" key="8">
    <source>
        <dbReference type="Proteomes" id="UP000572268"/>
    </source>
</evidence>
<comment type="caution">
    <text evidence="7">The sequence shown here is derived from an EMBL/GenBank/DDBJ whole genome shotgun (WGS) entry which is preliminary data.</text>
</comment>
<dbReference type="AlphaFoldDB" id="A0A7J6M2E1"/>
<dbReference type="InterPro" id="IPR043145">
    <property type="entry name" value="Znf_ZZ_sf"/>
</dbReference>
<reference evidence="7 8" key="1">
    <citation type="submission" date="2020-04" db="EMBL/GenBank/DDBJ databases">
        <title>Perkinsus olseni comparative genomics.</title>
        <authorList>
            <person name="Bogema D.R."/>
        </authorList>
    </citation>
    <scope>NUCLEOTIDE SEQUENCE [LARGE SCALE GENOMIC DNA]</scope>
    <source>
        <strain evidence="7">ATCC PRA-31</strain>
    </source>
</reference>
<accession>A0A7J6M2E1</accession>
<keyword evidence="2 4" id="KW-0863">Zinc-finger</keyword>
<gene>
    <name evidence="7" type="ORF">FOL46_003494</name>
</gene>
<evidence type="ECO:0000259" key="6">
    <source>
        <dbReference type="PROSITE" id="PS50135"/>
    </source>
</evidence>
<organism evidence="7 8">
    <name type="scientific">Perkinsus olseni</name>
    <name type="common">Perkinsus atlanticus</name>
    <dbReference type="NCBI Taxonomy" id="32597"/>
    <lineage>
        <taxon>Eukaryota</taxon>
        <taxon>Sar</taxon>
        <taxon>Alveolata</taxon>
        <taxon>Perkinsozoa</taxon>
        <taxon>Perkinsea</taxon>
        <taxon>Perkinsida</taxon>
        <taxon>Perkinsidae</taxon>
        <taxon>Perkinsus</taxon>
    </lineage>
</organism>
<dbReference type="Gene3D" id="3.30.60.90">
    <property type="match status" value="2"/>
</dbReference>
<dbReference type="InterPro" id="IPR052260">
    <property type="entry name" value="Autophagy_Rcpt_SigReg"/>
</dbReference>
<evidence type="ECO:0000313" key="7">
    <source>
        <dbReference type="EMBL" id="KAF4665728.1"/>
    </source>
</evidence>
<keyword evidence="3" id="KW-0862">Zinc</keyword>
<dbReference type="SUPFAM" id="SSF57850">
    <property type="entry name" value="RING/U-box"/>
    <property type="match status" value="2"/>
</dbReference>
<dbReference type="Pfam" id="PF00569">
    <property type="entry name" value="ZZ"/>
    <property type="match status" value="1"/>
</dbReference>
<dbReference type="PANTHER" id="PTHR15090:SF8">
    <property type="entry name" value="ZZ-TYPE ZINC FINGER-CONTAINING PROTEIN"/>
    <property type="match status" value="1"/>
</dbReference>
<proteinExistence type="predicted"/>
<feature type="region of interest" description="Disordered" evidence="5">
    <location>
        <begin position="490"/>
        <end position="515"/>
    </location>
</feature>